<dbReference type="GO" id="GO:0015986">
    <property type="term" value="P:proton motive force-driven ATP synthesis"/>
    <property type="evidence" value="ECO:0007669"/>
    <property type="project" value="InterPro"/>
</dbReference>
<feature type="domain" description="ATP synthase F1 complex delta/epsilon subunit N-terminal" evidence="2">
    <location>
        <begin position="6"/>
        <end position="46"/>
    </location>
</feature>
<dbReference type="AlphaFoldDB" id="A0A809R4C1"/>
<dbReference type="Gene3D" id="2.60.15.10">
    <property type="entry name" value="F0F1 ATP synthase delta/epsilon subunit, N-terminal"/>
    <property type="match status" value="1"/>
</dbReference>
<evidence type="ECO:0000259" key="2">
    <source>
        <dbReference type="Pfam" id="PF02823"/>
    </source>
</evidence>
<gene>
    <name evidence="3" type="ORF">DSYM_30780</name>
</gene>
<dbReference type="SUPFAM" id="SSF51344">
    <property type="entry name" value="Epsilon subunit of F1F0-ATP synthase N-terminal domain"/>
    <property type="match status" value="1"/>
</dbReference>
<accession>A0A809R4C1</accession>
<dbReference type="InterPro" id="IPR020546">
    <property type="entry name" value="ATP_synth_F1_dsu/esu_N"/>
</dbReference>
<reference evidence="3" key="1">
    <citation type="journal article" name="DNA Res.">
        <title>The physiological potential of anammox bacteria as revealed by their core genome structure.</title>
        <authorList>
            <person name="Okubo T."/>
            <person name="Toyoda A."/>
            <person name="Fukuhara K."/>
            <person name="Uchiyama I."/>
            <person name="Harigaya Y."/>
            <person name="Kuroiwa M."/>
            <person name="Suzuki T."/>
            <person name="Murakami Y."/>
            <person name="Suwa Y."/>
            <person name="Takami H."/>
        </authorList>
    </citation>
    <scope>NUCLEOTIDE SEQUENCE</scope>
    <source>
        <strain evidence="3">317325-3</strain>
    </source>
</reference>
<keyword evidence="1" id="KW-0066">ATP synthesis</keyword>
<dbReference type="InterPro" id="IPR036771">
    <property type="entry name" value="ATPsynth_dsu/esu_N"/>
</dbReference>
<keyword evidence="1" id="KW-0139">CF(1)</keyword>
<protein>
    <submittedName>
        <fullName evidence="3">F0F1 ATP synthase subunit epsilon</fullName>
    </submittedName>
</protein>
<dbReference type="Pfam" id="PF02823">
    <property type="entry name" value="ATP-synt_DE_N"/>
    <property type="match status" value="1"/>
</dbReference>
<proteinExistence type="predicted"/>
<dbReference type="EMBL" id="AP021857">
    <property type="protein sequence ID" value="BBO22379.1"/>
    <property type="molecule type" value="Genomic_DNA"/>
</dbReference>
<evidence type="ECO:0000313" key="3">
    <source>
        <dbReference type="EMBL" id="BBO22379.1"/>
    </source>
</evidence>
<evidence type="ECO:0000313" key="4">
    <source>
        <dbReference type="Proteomes" id="UP000662914"/>
    </source>
</evidence>
<dbReference type="KEGG" id="ddz:DSYM_30780"/>
<name>A0A809R4C1_9PROT</name>
<dbReference type="Proteomes" id="UP000662914">
    <property type="component" value="Chromosome"/>
</dbReference>
<sequence length="51" mass="5406">MPVSLGRTEFVVLPGEAGELGIMPGHTPLLTRIKPGVVHVRANARTWAGCL</sequence>
<evidence type="ECO:0000256" key="1">
    <source>
        <dbReference type="ARBA" id="ARBA00023196"/>
    </source>
</evidence>
<organism evidence="3 4">
    <name type="scientific">Candidatus Desulfobacillus denitrificans</name>
    <dbReference type="NCBI Taxonomy" id="2608985"/>
    <lineage>
        <taxon>Bacteria</taxon>
        <taxon>Pseudomonadati</taxon>
        <taxon>Pseudomonadota</taxon>
        <taxon>Betaproteobacteria</taxon>
        <taxon>Candidatus Desulfobacillus</taxon>
    </lineage>
</organism>
<dbReference type="GO" id="GO:0045259">
    <property type="term" value="C:proton-transporting ATP synthase complex"/>
    <property type="evidence" value="ECO:0007669"/>
    <property type="project" value="UniProtKB-KW"/>
</dbReference>